<evidence type="ECO:0000313" key="1">
    <source>
        <dbReference type="EMBL" id="KAF2117470.1"/>
    </source>
</evidence>
<keyword evidence="2" id="KW-1185">Reference proteome</keyword>
<evidence type="ECO:0000313" key="2">
    <source>
        <dbReference type="Proteomes" id="UP000799770"/>
    </source>
</evidence>
<proteinExistence type="predicted"/>
<sequence>MGAAKHGEAATRLPVGRETAGGRLVYSMASSNSKPTILSRAAVDAGRPCLKSGSAVSGGPGSWRGAHKMHHDPVPRSMTYAAAAVTVAGAVRKSLPARCSPLSFHQVPVANHPFCQSPTSFGSGGSFRACQITRVVGPMGFSGTPPSLSWARLVQRTPPGAGG</sequence>
<dbReference type="AlphaFoldDB" id="A0A6A5ZD88"/>
<accession>A0A6A5ZD88</accession>
<dbReference type="EMBL" id="ML977319">
    <property type="protein sequence ID" value="KAF2117470.1"/>
    <property type="molecule type" value="Genomic_DNA"/>
</dbReference>
<dbReference type="Proteomes" id="UP000799770">
    <property type="component" value="Unassembled WGS sequence"/>
</dbReference>
<name>A0A6A5ZD88_9PLEO</name>
<protein>
    <submittedName>
        <fullName evidence="1">Uncharacterized protein</fullName>
    </submittedName>
</protein>
<reference evidence="1" key="1">
    <citation type="journal article" date="2020" name="Stud. Mycol.">
        <title>101 Dothideomycetes genomes: a test case for predicting lifestyles and emergence of pathogens.</title>
        <authorList>
            <person name="Haridas S."/>
            <person name="Albert R."/>
            <person name="Binder M."/>
            <person name="Bloem J."/>
            <person name="Labutti K."/>
            <person name="Salamov A."/>
            <person name="Andreopoulos B."/>
            <person name="Baker S."/>
            <person name="Barry K."/>
            <person name="Bills G."/>
            <person name="Bluhm B."/>
            <person name="Cannon C."/>
            <person name="Castanera R."/>
            <person name="Culley D."/>
            <person name="Daum C."/>
            <person name="Ezra D."/>
            <person name="Gonzalez J."/>
            <person name="Henrissat B."/>
            <person name="Kuo A."/>
            <person name="Liang C."/>
            <person name="Lipzen A."/>
            <person name="Lutzoni F."/>
            <person name="Magnuson J."/>
            <person name="Mondo S."/>
            <person name="Nolan M."/>
            <person name="Ohm R."/>
            <person name="Pangilinan J."/>
            <person name="Park H.-J."/>
            <person name="Ramirez L."/>
            <person name="Alfaro M."/>
            <person name="Sun H."/>
            <person name="Tritt A."/>
            <person name="Yoshinaga Y."/>
            <person name="Zwiers L.-H."/>
            <person name="Turgeon B."/>
            <person name="Goodwin S."/>
            <person name="Spatafora J."/>
            <person name="Crous P."/>
            <person name="Grigoriev I."/>
        </authorList>
    </citation>
    <scope>NUCLEOTIDE SEQUENCE</scope>
    <source>
        <strain evidence="1">CBS 627.86</strain>
    </source>
</reference>
<gene>
    <name evidence="1" type="ORF">BDV96DRAFT_26571</name>
</gene>
<organism evidence="1 2">
    <name type="scientific">Lophiotrema nucula</name>
    <dbReference type="NCBI Taxonomy" id="690887"/>
    <lineage>
        <taxon>Eukaryota</taxon>
        <taxon>Fungi</taxon>
        <taxon>Dikarya</taxon>
        <taxon>Ascomycota</taxon>
        <taxon>Pezizomycotina</taxon>
        <taxon>Dothideomycetes</taxon>
        <taxon>Pleosporomycetidae</taxon>
        <taxon>Pleosporales</taxon>
        <taxon>Lophiotremataceae</taxon>
        <taxon>Lophiotrema</taxon>
    </lineage>
</organism>